<dbReference type="Gene3D" id="3.40.50.300">
    <property type="entry name" value="P-loop containing nucleotide triphosphate hydrolases"/>
    <property type="match status" value="1"/>
</dbReference>
<reference evidence="3" key="1">
    <citation type="journal article" date="2019" name="Int. J. Syst. Evol. Microbiol.">
        <title>The Global Catalogue of Microorganisms (GCM) 10K type strain sequencing project: providing services to taxonomists for standard genome sequencing and annotation.</title>
        <authorList>
            <consortium name="The Broad Institute Genomics Platform"/>
            <consortium name="The Broad Institute Genome Sequencing Center for Infectious Disease"/>
            <person name="Wu L."/>
            <person name="Ma J."/>
        </authorList>
    </citation>
    <scope>NUCLEOTIDE SEQUENCE [LARGE SCALE GENOMIC DNA]</scope>
    <source>
        <strain evidence="3">JCM 32206</strain>
    </source>
</reference>
<dbReference type="Gene3D" id="1.25.40.10">
    <property type="entry name" value="Tetratricopeptide repeat domain"/>
    <property type="match status" value="1"/>
</dbReference>
<proteinExistence type="predicted"/>
<protein>
    <submittedName>
        <fullName evidence="2">LuxR family transcriptional regulator</fullName>
    </submittedName>
</protein>
<dbReference type="PROSITE" id="PS00622">
    <property type="entry name" value="HTH_LUXR_1"/>
    <property type="match status" value="1"/>
</dbReference>
<dbReference type="InterPro" id="IPR011990">
    <property type="entry name" value="TPR-like_helical_dom_sf"/>
</dbReference>
<dbReference type="SMART" id="SM00028">
    <property type="entry name" value="TPR"/>
    <property type="match status" value="2"/>
</dbReference>
<dbReference type="PRINTS" id="PR00038">
    <property type="entry name" value="HTHLUXR"/>
</dbReference>
<evidence type="ECO:0000259" key="1">
    <source>
        <dbReference type="PROSITE" id="PS50043"/>
    </source>
</evidence>
<dbReference type="CDD" id="cd06170">
    <property type="entry name" value="LuxR_C_like"/>
    <property type="match status" value="1"/>
</dbReference>
<dbReference type="Gene3D" id="1.10.10.10">
    <property type="entry name" value="Winged helix-like DNA-binding domain superfamily/Winged helix DNA-binding domain"/>
    <property type="match status" value="1"/>
</dbReference>
<dbReference type="SMART" id="SM00421">
    <property type="entry name" value="HTH_LUXR"/>
    <property type="match status" value="1"/>
</dbReference>
<accession>A0ABP8PQJ7</accession>
<sequence length="782" mass="85740">MQRLSTPKTTRHNIPADVTSFVGRNRELREIRVLLPQTRLLTLTGIGGVGKSRLARSAGSAARRAFPDGVWLIDFSSVQDPRFVRQAIQDCVPGPSTVLSLADHLRDKNTLLVLDNCDRLGQEVGDTVAALLAQCPDVRILATSRTPLGISAENVYVVYPFAAGAEGGTGRDAADDAVHLFRDRARSAGADLEAVTDTDVGRLCRRLDGVALAIELAALRTRTMTVQDIESRLGDRFELLKGGPRDLHPRHRSLWALLEWTWDQCDADERSLWAQFSVFAGPASLDAIRHVCRLDGESIVDDVVEGLVQQSILVGRRSGDTIRFQMLDTIREFGRLKLEREAAALGPGLTAQGLRERHLDHYATVAAAAEQDWFGPHQPRSMALINGEMPNLRAAFEWAIDDRDRCGTGVAMVTDLWFYWLGCGHLQEGRLWSEHAWDRVHEFGIPQEARSLWTLGWNLLITGDVDRAERHLRECLDEASRQGDAHAASFGRALLGAVHFFRDDVAGGVELYTAAIDEATHAGDQLARAMFLYQLGEAYCINREFDLAEQCCRECIAICERHGDRWCISYAQWVRALSAYQRGSYDSSAAIAAAALRTMVTVDDQLGIALVGELLAWIATRDGRWLDAATLLGATGSYWTASGGTVMGLRQLVTLRQECTATLRAQLSDRDFERATTAGAALGFERIATLALAETTGTGHRPAAPTARPVARAPAAAMPDLTPRELEIARLVASGLTNKEIAAKLVIGKRTVDTHVAHVLAKWGIRRRSEIASLVATRADVS</sequence>
<dbReference type="InterPro" id="IPR027417">
    <property type="entry name" value="P-loop_NTPase"/>
</dbReference>
<evidence type="ECO:0000313" key="3">
    <source>
        <dbReference type="Proteomes" id="UP001501183"/>
    </source>
</evidence>
<organism evidence="2 3">
    <name type="scientific">Rhodococcus olei</name>
    <dbReference type="NCBI Taxonomy" id="2161675"/>
    <lineage>
        <taxon>Bacteria</taxon>
        <taxon>Bacillati</taxon>
        <taxon>Actinomycetota</taxon>
        <taxon>Actinomycetes</taxon>
        <taxon>Mycobacteriales</taxon>
        <taxon>Nocardiaceae</taxon>
        <taxon>Rhodococcus</taxon>
    </lineage>
</organism>
<dbReference type="PANTHER" id="PTHR47691">
    <property type="entry name" value="REGULATOR-RELATED"/>
    <property type="match status" value="1"/>
</dbReference>
<dbReference type="SUPFAM" id="SSF48452">
    <property type="entry name" value="TPR-like"/>
    <property type="match status" value="1"/>
</dbReference>
<evidence type="ECO:0000313" key="2">
    <source>
        <dbReference type="EMBL" id="GAA4489727.1"/>
    </source>
</evidence>
<dbReference type="SUPFAM" id="SSF52540">
    <property type="entry name" value="P-loop containing nucleoside triphosphate hydrolases"/>
    <property type="match status" value="1"/>
</dbReference>
<feature type="domain" description="HTH luxR-type" evidence="1">
    <location>
        <begin position="714"/>
        <end position="779"/>
    </location>
</feature>
<keyword evidence="3" id="KW-1185">Reference proteome</keyword>
<dbReference type="PROSITE" id="PS50043">
    <property type="entry name" value="HTH_LUXR_2"/>
    <property type="match status" value="1"/>
</dbReference>
<dbReference type="InterPro" id="IPR000792">
    <property type="entry name" value="Tscrpt_reg_LuxR_C"/>
</dbReference>
<gene>
    <name evidence="2" type="ORF">GCM10023094_51790</name>
</gene>
<dbReference type="InterPro" id="IPR036388">
    <property type="entry name" value="WH-like_DNA-bd_sf"/>
</dbReference>
<name>A0ABP8PQJ7_9NOCA</name>
<dbReference type="PANTHER" id="PTHR47691:SF3">
    <property type="entry name" value="HTH-TYPE TRANSCRIPTIONAL REGULATOR RV0890C-RELATED"/>
    <property type="match status" value="1"/>
</dbReference>
<dbReference type="Proteomes" id="UP001501183">
    <property type="component" value="Unassembled WGS sequence"/>
</dbReference>
<dbReference type="EMBL" id="BAABFB010000075">
    <property type="protein sequence ID" value="GAA4489727.1"/>
    <property type="molecule type" value="Genomic_DNA"/>
</dbReference>
<dbReference type="InterPro" id="IPR019734">
    <property type="entry name" value="TPR_rpt"/>
</dbReference>
<comment type="caution">
    <text evidence="2">The sequence shown here is derived from an EMBL/GenBank/DDBJ whole genome shotgun (WGS) entry which is preliminary data.</text>
</comment>
<dbReference type="InterPro" id="IPR016032">
    <property type="entry name" value="Sig_transdc_resp-reg_C-effctor"/>
</dbReference>
<dbReference type="SUPFAM" id="SSF46894">
    <property type="entry name" value="C-terminal effector domain of the bipartite response regulators"/>
    <property type="match status" value="1"/>
</dbReference>
<dbReference type="Pfam" id="PF00196">
    <property type="entry name" value="GerE"/>
    <property type="match status" value="1"/>
</dbReference>